<dbReference type="Proteomes" id="UP000291084">
    <property type="component" value="Chromosome 2"/>
</dbReference>
<keyword evidence="4" id="KW-0489">Methyltransferase</keyword>
<dbReference type="EMBL" id="AP015035">
    <property type="protein sequence ID" value="BAT79728.1"/>
    <property type="molecule type" value="Genomic_DNA"/>
</dbReference>
<evidence type="ECO:0000256" key="2">
    <source>
        <dbReference type="ARBA" id="ARBA00004286"/>
    </source>
</evidence>
<evidence type="ECO:0000256" key="6">
    <source>
        <dbReference type="ARBA" id="ARBA00022691"/>
    </source>
</evidence>
<evidence type="ECO:0000313" key="9">
    <source>
        <dbReference type="Proteomes" id="UP000291084"/>
    </source>
</evidence>
<dbReference type="Gene3D" id="3.30.40.10">
    <property type="entry name" value="Zinc/RING finger domain, C3HC4 (zinc finger)"/>
    <property type="match status" value="1"/>
</dbReference>
<dbReference type="AlphaFoldDB" id="A0A0S3RGP0"/>
<gene>
    <name evidence="8" type="primary">Vigan.02G265300</name>
    <name evidence="8" type="ORF">VIGAN_02265300</name>
</gene>
<dbReference type="GO" id="GO:0005634">
    <property type="term" value="C:nucleus"/>
    <property type="evidence" value="ECO:0007669"/>
    <property type="project" value="UniProtKB-SubCell"/>
</dbReference>
<proteinExistence type="predicted"/>
<name>A0A0S3RGP0_PHAAN</name>
<dbReference type="InterPro" id="IPR050777">
    <property type="entry name" value="SET2_Histone-Lys_MeTrsfase"/>
</dbReference>
<evidence type="ECO:0000256" key="5">
    <source>
        <dbReference type="ARBA" id="ARBA00022679"/>
    </source>
</evidence>
<keyword evidence="9" id="KW-1185">Reference proteome</keyword>
<dbReference type="GO" id="GO:0032259">
    <property type="term" value="P:methylation"/>
    <property type="evidence" value="ECO:0007669"/>
    <property type="project" value="UniProtKB-KW"/>
</dbReference>
<dbReference type="OrthoDB" id="422362at2759"/>
<evidence type="ECO:0000256" key="1">
    <source>
        <dbReference type="ARBA" id="ARBA00004123"/>
    </source>
</evidence>
<comment type="subcellular location">
    <subcellularLocation>
        <location evidence="2">Chromosome</location>
    </subcellularLocation>
    <subcellularLocation>
        <location evidence="1">Nucleus</location>
    </subcellularLocation>
</comment>
<keyword evidence="6" id="KW-0949">S-adenosyl-L-methionine</keyword>
<organism evidence="8 9">
    <name type="scientific">Vigna angularis var. angularis</name>
    <dbReference type="NCBI Taxonomy" id="157739"/>
    <lineage>
        <taxon>Eukaryota</taxon>
        <taxon>Viridiplantae</taxon>
        <taxon>Streptophyta</taxon>
        <taxon>Embryophyta</taxon>
        <taxon>Tracheophyta</taxon>
        <taxon>Spermatophyta</taxon>
        <taxon>Magnoliopsida</taxon>
        <taxon>eudicotyledons</taxon>
        <taxon>Gunneridae</taxon>
        <taxon>Pentapetalae</taxon>
        <taxon>rosids</taxon>
        <taxon>fabids</taxon>
        <taxon>Fabales</taxon>
        <taxon>Fabaceae</taxon>
        <taxon>Papilionoideae</taxon>
        <taxon>50 kb inversion clade</taxon>
        <taxon>NPAAA clade</taxon>
        <taxon>indigoferoid/millettioid clade</taxon>
        <taxon>Phaseoleae</taxon>
        <taxon>Vigna</taxon>
    </lineage>
</organism>
<evidence type="ECO:0000256" key="7">
    <source>
        <dbReference type="ARBA" id="ARBA00023242"/>
    </source>
</evidence>
<protein>
    <submittedName>
        <fullName evidence="8">Uncharacterized protein</fullName>
    </submittedName>
</protein>
<keyword evidence="7" id="KW-0539">Nucleus</keyword>
<evidence type="ECO:0000313" key="8">
    <source>
        <dbReference type="EMBL" id="BAT79728.1"/>
    </source>
</evidence>
<evidence type="ECO:0000256" key="4">
    <source>
        <dbReference type="ARBA" id="ARBA00022603"/>
    </source>
</evidence>
<dbReference type="InterPro" id="IPR013083">
    <property type="entry name" value="Znf_RING/FYVE/PHD"/>
</dbReference>
<keyword evidence="3" id="KW-0158">Chromosome</keyword>
<evidence type="ECO:0000256" key="3">
    <source>
        <dbReference type="ARBA" id="ARBA00022454"/>
    </source>
</evidence>
<accession>A0A0S3RGP0</accession>
<dbReference type="GO" id="GO:0005694">
    <property type="term" value="C:chromosome"/>
    <property type="evidence" value="ECO:0007669"/>
    <property type="project" value="UniProtKB-SubCell"/>
</dbReference>
<dbReference type="GO" id="GO:0008168">
    <property type="term" value="F:methyltransferase activity"/>
    <property type="evidence" value="ECO:0007669"/>
    <property type="project" value="UniProtKB-KW"/>
</dbReference>
<dbReference type="PANTHER" id="PTHR22884">
    <property type="entry name" value="SET DOMAIN PROTEINS"/>
    <property type="match status" value="1"/>
</dbReference>
<keyword evidence="5" id="KW-0808">Transferase</keyword>
<sequence length="189" mass="21185">MPDLGNLVLSSTLTLSHCSSDVAEAPVKTLPNAFASEPAFEPRVLKRTRGSLDRVKKPASDKAFQDRLKDPFSHPFLVGAPKLWECCFCRHFIYPGEELLCSVRGCDARCHSECAKDSGGATSLKKYKCPQHVCFICKQKKHLRCVRCKIAFHNKCAPWPDAVLPLKDHPGLAVCWRHPSDWRLDRKAG</sequence>
<reference evidence="8 9" key="1">
    <citation type="journal article" date="2015" name="Sci. Rep.">
        <title>The power of single molecule real-time sequencing technology in the de novo assembly of a eukaryotic genome.</title>
        <authorList>
            <person name="Sakai H."/>
            <person name="Naito K."/>
            <person name="Ogiso-Tanaka E."/>
            <person name="Takahashi Y."/>
            <person name="Iseki K."/>
            <person name="Muto C."/>
            <person name="Satou K."/>
            <person name="Teruya K."/>
            <person name="Shiroma A."/>
            <person name="Shimoji M."/>
            <person name="Hirano T."/>
            <person name="Itoh T."/>
            <person name="Kaga A."/>
            <person name="Tomooka N."/>
        </authorList>
    </citation>
    <scope>NUCLEOTIDE SEQUENCE [LARGE SCALE GENOMIC DNA]</scope>
    <source>
        <strain evidence="9">cv. Shumari</strain>
    </source>
</reference>